<keyword evidence="5" id="KW-0222">Digestion</keyword>
<dbReference type="EMBL" id="JADBJN010000002">
    <property type="protein sequence ID" value="KAG5674607.1"/>
    <property type="molecule type" value="Genomic_DNA"/>
</dbReference>
<keyword evidence="8" id="KW-0865">Zymogen</keyword>
<dbReference type="SMART" id="SM00020">
    <property type="entry name" value="Tryp_SPc"/>
    <property type="match status" value="1"/>
</dbReference>
<evidence type="ECO:0000313" key="16">
    <source>
        <dbReference type="Proteomes" id="UP001107558"/>
    </source>
</evidence>
<keyword evidence="6" id="KW-0378">Hydrolase</keyword>
<dbReference type="PROSITE" id="PS00134">
    <property type="entry name" value="TRYPSIN_HIS"/>
    <property type="match status" value="1"/>
</dbReference>
<dbReference type="GO" id="GO:0004252">
    <property type="term" value="F:serine-type endopeptidase activity"/>
    <property type="evidence" value="ECO:0007669"/>
    <property type="project" value="UniProtKB-EC"/>
</dbReference>
<evidence type="ECO:0000256" key="7">
    <source>
        <dbReference type="ARBA" id="ARBA00022825"/>
    </source>
</evidence>
<comment type="subcellular location">
    <subcellularLocation>
        <location evidence="1">Secreted</location>
    </subcellularLocation>
</comment>
<keyword evidence="9" id="KW-1015">Disulfide bond</keyword>
<comment type="catalytic activity">
    <reaction evidence="11">
        <text>Preferential cleavage: Arg-|-Xaa, Lys-|-Xaa.</text>
        <dbReference type="EC" id="3.4.21.4"/>
    </reaction>
</comment>
<evidence type="ECO:0000256" key="8">
    <source>
        <dbReference type="ARBA" id="ARBA00023145"/>
    </source>
</evidence>
<sequence>MKFFKLLILILSVFKFSKARERSTDGRIVGGKEIDIETAPFQVGLLLYGGHICGGSILSCKYVLTASHCIETYTPSIYSVRAGSSMRESGGSIHDVSRIDIHPLWNPNLYDYDAAILTLRNLIRYDASRQAIQLPFLNEVIFVGTDVATSGWGLTQNDNESRDNLRMVELKVVNQILCNNAHLKDGGVTLRMVCAAADNKDSCNGDSGGPLWNIRTRRLIGIVSFGQDTGCAINGIPGVYTRVAAIRPWIRTIVGF</sequence>
<keyword evidence="4 13" id="KW-0732">Signal</keyword>
<evidence type="ECO:0000256" key="9">
    <source>
        <dbReference type="ARBA" id="ARBA00023157"/>
    </source>
</evidence>
<dbReference type="GO" id="GO:0005576">
    <property type="term" value="C:extracellular region"/>
    <property type="evidence" value="ECO:0007669"/>
    <property type="project" value="UniProtKB-SubCell"/>
</dbReference>
<evidence type="ECO:0000259" key="14">
    <source>
        <dbReference type="PROSITE" id="PS50240"/>
    </source>
</evidence>
<keyword evidence="16" id="KW-1185">Reference proteome</keyword>
<feature type="chain" id="PRO_5039923680" description="trypsin" evidence="13">
    <location>
        <begin position="20"/>
        <end position="256"/>
    </location>
</feature>
<evidence type="ECO:0000256" key="6">
    <source>
        <dbReference type="ARBA" id="ARBA00022801"/>
    </source>
</evidence>
<comment type="similarity">
    <text evidence="10">Belongs to the peptidase S1 family. CLIP subfamily.</text>
</comment>
<evidence type="ECO:0000256" key="1">
    <source>
        <dbReference type="ARBA" id="ARBA00004613"/>
    </source>
</evidence>
<dbReference type="InterPro" id="IPR050430">
    <property type="entry name" value="Peptidase_S1"/>
</dbReference>
<dbReference type="PANTHER" id="PTHR24276">
    <property type="entry name" value="POLYSERASE-RELATED"/>
    <property type="match status" value="1"/>
</dbReference>
<comment type="caution">
    <text evidence="15">The sequence shown here is derived from an EMBL/GenBank/DDBJ whole genome shotgun (WGS) entry which is preliminary data.</text>
</comment>
<dbReference type="OrthoDB" id="10059102at2759"/>
<keyword evidence="3" id="KW-0645">Protease</keyword>
<evidence type="ECO:0000256" key="11">
    <source>
        <dbReference type="ARBA" id="ARBA00036320"/>
    </source>
</evidence>
<dbReference type="PROSITE" id="PS50240">
    <property type="entry name" value="TRYPSIN_DOM"/>
    <property type="match status" value="1"/>
</dbReference>
<keyword evidence="2" id="KW-0964">Secreted</keyword>
<evidence type="ECO:0000313" key="15">
    <source>
        <dbReference type="EMBL" id="KAG5674607.1"/>
    </source>
</evidence>
<feature type="signal peptide" evidence="13">
    <location>
        <begin position="1"/>
        <end position="19"/>
    </location>
</feature>
<dbReference type="InterPro" id="IPR043504">
    <property type="entry name" value="Peptidase_S1_PA_chymotrypsin"/>
</dbReference>
<dbReference type="CDD" id="cd00190">
    <property type="entry name" value="Tryp_SPc"/>
    <property type="match status" value="1"/>
</dbReference>
<dbReference type="PANTHER" id="PTHR24276:SF97">
    <property type="entry name" value="GH13245P2-RELATED"/>
    <property type="match status" value="1"/>
</dbReference>
<keyword evidence="7" id="KW-0720">Serine protease</keyword>
<dbReference type="AlphaFoldDB" id="A0A9J6BXK9"/>
<organism evidence="15 16">
    <name type="scientific">Polypedilum vanderplanki</name>
    <name type="common">Sleeping chironomid midge</name>
    <dbReference type="NCBI Taxonomy" id="319348"/>
    <lineage>
        <taxon>Eukaryota</taxon>
        <taxon>Metazoa</taxon>
        <taxon>Ecdysozoa</taxon>
        <taxon>Arthropoda</taxon>
        <taxon>Hexapoda</taxon>
        <taxon>Insecta</taxon>
        <taxon>Pterygota</taxon>
        <taxon>Neoptera</taxon>
        <taxon>Endopterygota</taxon>
        <taxon>Diptera</taxon>
        <taxon>Nematocera</taxon>
        <taxon>Chironomoidea</taxon>
        <taxon>Chironomidae</taxon>
        <taxon>Chironominae</taxon>
        <taxon>Polypedilum</taxon>
        <taxon>Polypedilum</taxon>
    </lineage>
</organism>
<dbReference type="PRINTS" id="PR00722">
    <property type="entry name" value="CHYMOTRYPSIN"/>
</dbReference>
<gene>
    <name evidence="15" type="ORF">PVAND_004561</name>
</gene>
<dbReference type="EC" id="3.4.21.4" evidence="12"/>
<accession>A0A9J6BXK9</accession>
<evidence type="ECO:0000256" key="4">
    <source>
        <dbReference type="ARBA" id="ARBA00022729"/>
    </source>
</evidence>
<dbReference type="FunFam" id="2.40.10.10:FF:000077">
    <property type="entry name" value="Predicted protein"/>
    <property type="match status" value="1"/>
</dbReference>
<protein>
    <recommendedName>
        <fullName evidence="12">trypsin</fullName>
        <ecNumber evidence="12">3.4.21.4</ecNumber>
    </recommendedName>
</protein>
<dbReference type="InterPro" id="IPR001314">
    <property type="entry name" value="Peptidase_S1A"/>
</dbReference>
<dbReference type="GO" id="GO:0007586">
    <property type="term" value="P:digestion"/>
    <property type="evidence" value="ECO:0007669"/>
    <property type="project" value="UniProtKB-KW"/>
</dbReference>
<dbReference type="Pfam" id="PF00089">
    <property type="entry name" value="Trypsin"/>
    <property type="match status" value="1"/>
</dbReference>
<evidence type="ECO:0000256" key="2">
    <source>
        <dbReference type="ARBA" id="ARBA00022525"/>
    </source>
</evidence>
<feature type="domain" description="Peptidase S1" evidence="14">
    <location>
        <begin position="28"/>
        <end position="255"/>
    </location>
</feature>
<dbReference type="Gene3D" id="2.40.10.10">
    <property type="entry name" value="Trypsin-like serine proteases"/>
    <property type="match status" value="1"/>
</dbReference>
<evidence type="ECO:0000256" key="3">
    <source>
        <dbReference type="ARBA" id="ARBA00022670"/>
    </source>
</evidence>
<dbReference type="Proteomes" id="UP001107558">
    <property type="component" value="Chromosome 2"/>
</dbReference>
<dbReference type="GO" id="GO:0006508">
    <property type="term" value="P:proteolysis"/>
    <property type="evidence" value="ECO:0007669"/>
    <property type="project" value="UniProtKB-KW"/>
</dbReference>
<dbReference type="SUPFAM" id="SSF50494">
    <property type="entry name" value="Trypsin-like serine proteases"/>
    <property type="match status" value="1"/>
</dbReference>
<evidence type="ECO:0000256" key="5">
    <source>
        <dbReference type="ARBA" id="ARBA00022757"/>
    </source>
</evidence>
<evidence type="ECO:0000256" key="13">
    <source>
        <dbReference type="SAM" id="SignalP"/>
    </source>
</evidence>
<name>A0A9J6BXK9_POLVA</name>
<reference evidence="15" key="1">
    <citation type="submission" date="2021-03" db="EMBL/GenBank/DDBJ databases">
        <title>Chromosome level genome of the anhydrobiotic midge Polypedilum vanderplanki.</title>
        <authorList>
            <person name="Yoshida Y."/>
            <person name="Kikawada T."/>
            <person name="Gusev O."/>
        </authorList>
    </citation>
    <scope>NUCLEOTIDE SEQUENCE</scope>
    <source>
        <strain evidence="15">NIAS01</strain>
        <tissue evidence="15">Whole body or cell culture</tissue>
    </source>
</reference>
<evidence type="ECO:0000256" key="12">
    <source>
        <dbReference type="ARBA" id="ARBA00038868"/>
    </source>
</evidence>
<evidence type="ECO:0000256" key="10">
    <source>
        <dbReference type="ARBA" id="ARBA00024195"/>
    </source>
</evidence>
<dbReference type="InterPro" id="IPR009003">
    <property type="entry name" value="Peptidase_S1_PA"/>
</dbReference>
<dbReference type="InterPro" id="IPR018114">
    <property type="entry name" value="TRYPSIN_HIS"/>
</dbReference>
<proteinExistence type="inferred from homology"/>
<dbReference type="InterPro" id="IPR001254">
    <property type="entry name" value="Trypsin_dom"/>
</dbReference>